<evidence type="ECO:0000313" key="2">
    <source>
        <dbReference type="EMBL" id="KDN95958.1"/>
    </source>
</evidence>
<dbReference type="Proteomes" id="UP000027341">
    <property type="component" value="Unassembled WGS sequence"/>
</dbReference>
<keyword evidence="1" id="KW-0812">Transmembrane</keyword>
<protein>
    <submittedName>
        <fullName evidence="2">Uncharacterized protein</fullName>
    </submittedName>
</protein>
<evidence type="ECO:0000256" key="1">
    <source>
        <dbReference type="SAM" id="Phobius"/>
    </source>
</evidence>
<organism evidence="2 3">
    <name type="scientific">Hydrogenovibrio marinus</name>
    <dbReference type="NCBI Taxonomy" id="28885"/>
    <lineage>
        <taxon>Bacteria</taxon>
        <taxon>Pseudomonadati</taxon>
        <taxon>Pseudomonadota</taxon>
        <taxon>Gammaproteobacteria</taxon>
        <taxon>Thiotrichales</taxon>
        <taxon>Piscirickettsiaceae</taxon>
        <taxon>Hydrogenovibrio</taxon>
    </lineage>
</organism>
<evidence type="ECO:0000313" key="3">
    <source>
        <dbReference type="Proteomes" id="UP000027341"/>
    </source>
</evidence>
<reference evidence="2 3" key="1">
    <citation type="submission" date="2014-04" db="EMBL/GenBank/DDBJ databases">
        <title>Draft genome sequence of Hydrogenovibrio marinus MH-110, a model organism for aerobic H2 metabolism.</title>
        <authorList>
            <person name="Cha H.J."/>
            <person name="Jo B.H."/>
            <person name="Hwang B.H."/>
        </authorList>
    </citation>
    <scope>NUCLEOTIDE SEQUENCE [LARGE SCALE GENOMIC DNA]</scope>
    <source>
        <strain evidence="2 3">MH-110</strain>
    </source>
</reference>
<gene>
    <name evidence="2" type="ORF">EI16_06640</name>
</gene>
<name>A0A066ZQ66_HYDMR</name>
<sequence length="214" mass="23667">MSGTSKPVLPIYIWVLLTAIGLTALLLLLVPSQEEVSPELLPWNSQYTKDNHLQALGLTLEASTVADAEKLFGKDIEVQIFSKKDESNKTAEIFFPFISIAAITGSLTATLDVPEKTLDVMYSRGVKTTVNSLGNRQVTPVSSDAKALLEYKIKNLTLVPKKQLTERGVKLRFGEPDRVTQNSDGSTRWVYVNKGVEIILNPDGPDALQYYRVQ</sequence>
<comment type="caution">
    <text evidence="2">The sequence shown here is derived from an EMBL/GenBank/DDBJ whole genome shotgun (WGS) entry which is preliminary data.</text>
</comment>
<proteinExistence type="predicted"/>
<dbReference type="RefSeq" id="WP_029911126.1">
    <property type="nucleotide sequence ID" value="NZ_AP020335.1"/>
</dbReference>
<dbReference type="EMBL" id="JMIU01000001">
    <property type="protein sequence ID" value="KDN95958.1"/>
    <property type="molecule type" value="Genomic_DNA"/>
</dbReference>
<dbReference type="AlphaFoldDB" id="A0A066ZQ66"/>
<keyword evidence="3" id="KW-1185">Reference proteome</keyword>
<accession>A0A066ZQ66</accession>
<feature type="transmembrane region" description="Helical" evidence="1">
    <location>
        <begin position="12"/>
        <end position="30"/>
    </location>
</feature>
<dbReference type="STRING" id="28885.EI16_06640"/>
<keyword evidence="1" id="KW-1133">Transmembrane helix</keyword>
<keyword evidence="1" id="KW-0472">Membrane</keyword>